<dbReference type="Gene3D" id="1.10.287.110">
    <property type="entry name" value="DnaJ domain"/>
    <property type="match status" value="1"/>
</dbReference>
<dbReference type="PRINTS" id="PR00625">
    <property type="entry name" value="JDOMAIN"/>
</dbReference>
<dbReference type="InterPro" id="IPR036869">
    <property type="entry name" value="J_dom_sf"/>
</dbReference>
<protein>
    <submittedName>
        <fullName evidence="2">Molecular chaperone DnaJ</fullName>
    </submittedName>
</protein>
<dbReference type="PATRIC" id="fig|61435.5.peg.639"/>
<dbReference type="PROSITE" id="PS50076">
    <property type="entry name" value="DNAJ_2"/>
    <property type="match status" value="1"/>
</dbReference>
<evidence type="ECO:0000313" key="2">
    <source>
        <dbReference type="EMBL" id="KSV18420.1"/>
    </source>
</evidence>
<sequence>MAILNVSVRQYPKKKGAGLCKRWLKEMVEDLLRELEYLNKTVNKSFSEEMEACMQELLSGAFSPASLLYFAESLGINLSGSTAAAGQMDSFNPYRVLGLEKTAKDEVIKRRYRELLMKLHPDTAGIEGTNFLLQLVVAAYQQIAKERGWR</sequence>
<dbReference type="SUPFAM" id="SSF46565">
    <property type="entry name" value="Chaperone J-domain"/>
    <property type="match status" value="1"/>
</dbReference>
<dbReference type="Pfam" id="PF00226">
    <property type="entry name" value="DnaJ"/>
    <property type="match status" value="1"/>
</dbReference>
<comment type="caution">
    <text evidence="2">The sequence shown here is derived from an EMBL/GenBank/DDBJ whole genome shotgun (WGS) entry which is preliminary data.</text>
</comment>
<evidence type="ECO:0000313" key="3">
    <source>
        <dbReference type="Proteomes" id="UP000053577"/>
    </source>
</evidence>
<dbReference type="InterPro" id="IPR001623">
    <property type="entry name" value="DnaJ_domain"/>
</dbReference>
<accession>A0A0V8M412</accession>
<dbReference type="EMBL" id="JGYD01000011">
    <property type="protein sequence ID" value="KSV18420.1"/>
    <property type="molecule type" value="Genomic_DNA"/>
</dbReference>
<proteinExistence type="predicted"/>
<organism evidence="2 3">
    <name type="scientific">Dehalococcoides mccartyi</name>
    <dbReference type="NCBI Taxonomy" id="61435"/>
    <lineage>
        <taxon>Bacteria</taxon>
        <taxon>Bacillati</taxon>
        <taxon>Chloroflexota</taxon>
        <taxon>Dehalococcoidia</taxon>
        <taxon>Dehalococcoidales</taxon>
        <taxon>Dehalococcoidaceae</taxon>
        <taxon>Dehalococcoides</taxon>
    </lineage>
</organism>
<gene>
    <name evidence="2" type="ORF">DA01_03180</name>
</gene>
<dbReference type="SMART" id="SM00271">
    <property type="entry name" value="DnaJ"/>
    <property type="match status" value="1"/>
</dbReference>
<name>A0A0V8M412_9CHLR</name>
<evidence type="ECO:0000259" key="1">
    <source>
        <dbReference type="PROSITE" id="PS50076"/>
    </source>
</evidence>
<dbReference type="CDD" id="cd06257">
    <property type="entry name" value="DnaJ"/>
    <property type="match status" value="1"/>
</dbReference>
<reference evidence="2 3" key="1">
    <citation type="journal article" date="2015" name="Sci. Rep.">
        <title>A comparative genomics and reductive dehalogenase gene transcription study of two chloroethene-respiring bacteria, Dehalococcoides mccartyi strains MB and 11a.</title>
        <authorList>
            <person name="Low A."/>
            <person name="Shen Z."/>
            <person name="Cheng D."/>
            <person name="Rogers M.J."/>
            <person name="Lee P.K."/>
            <person name="He J."/>
        </authorList>
    </citation>
    <scope>NUCLEOTIDE SEQUENCE [LARGE SCALE GENOMIC DNA]</scope>
    <source>
        <strain evidence="2 3">MB</strain>
    </source>
</reference>
<feature type="domain" description="J" evidence="1">
    <location>
        <begin position="92"/>
        <end position="150"/>
    </location>
</feature>
<dbReference type="Proteomes" id="UP000053577">
    <property type="component" value="Unassembled WGS sequence"/>
</dbReference>
<dbReference type="AlphaFoldDB" id="A0A0V8M412"/>